<dbReference type="Proteomes" id="UP000034235">
    <property type="component" value="Unassembled WGS sequence"/>
</dbReference>
<sequence>MKSKKFFVVLIVLVIVGGLSFAFKICPPSGPWPTPPWCSGSGFSLPFGIGSPTQKPPAGITDFEISKPKYIGARGMFSFPPSCTLIPDKIAQSVCEDFKAGAIIFWQEEACAAMPISTAVDTCKNERAKLQEIGDEKITTLRKENPEWWKRPDLNVYVYGDTRLRTEELRPDVSVWGGGSYDGWRNDEIFMTHAAGIFKIVSHSFGYLGGNDLDYMRGSLIKDEGIAITGPADLQKPEVLKIKNDFEYLKSKSPIYQKLAPAIAKDFDNHDIVVDYTFPDGSKAISNILANAIIPEFKNYLIQYYKWQVDANTDGMFVDDLAGLSPANSWNENIMKQFGAWLAAKPDKSELAQYGVKNWTSFNYRDFLHGKGYTKTTIDNTVGKTIGASNAWRNIPLMVEFRTFLTEENQKALIDIITQVKAYAKEKGLKKFVVTGNSGELAPSGAFIVPYFDYFTFEHAYLKGNNPLIFQSVIPLSHLALAKEKPVANQILVDNWNVLAHDTAAPLKYDLMRLGIMESYAAGSTTSYVRYSLNDPRQKSNKMNDIYFALEDRTDLREVQKAYGFIRHSFDTFRDFTNSTAKVAIIYDNNEVVREWKDALTADHQYSVENIGKDLYAADVAYDVINWQELAMNNKQYQYVILPIMHKTSPDSTAALQKAKDVGVKIINESAVSSVFGNIPVLKLPPKMKTLIKTDAKGNMVAHLFNYNYDAFGFKTQKNIPINISFFGTAKKITFASLENPDPVELDLSKPIILSLLTYGMLVIEK</sequence>
<dbReference type="AlphaFoldDB" id="A0A0G0JAZ6"/>
<reference evidence="1 2" key="1">
    <citation type="journal article" date="2015" name="Nature">
        <title>rRNA introns, odd ribosomes, and small enigmatic genomes across a large radiation of phyla.</title>
        <authorList>
            <person name="Brown C.T."/>
            <person name="Hug L.A."/>
            <person name="Thomas B.C."/>
            <person name="Sharon I."/>
            <person name="Castelle C.J."/>
            <person name="Singh A."/>
            <person name="Wilkins M.J."/>
            <person name="Williams K.H."/>
            <person name="Banfield J.F."/>
        </authorList>
    </citation>
    <scope>NUCLEOTIDE SEQUENCE [LARGE SCALE GENOMIC DNA]</scope>
</reference>
<evidence type="ECO:0000313" key="1">
    <source>
        <dbReference type="EMBL" id="KKQ64838.1"/>
    </source>
</evidence>
<protein>
    <submittedName>
        <fullName evidence="1">Uncharacterized protein</fullName>
    </submittedName>
</protein>
<evidence type="ECO:0000313" key="2">
    <source>
        <dbReference type="Proteomes" id="UP000034235"/>
    </source>
</evidence>
<name>A0A0G0JAZ6_9BACT</name>
<accession>A0A0G0JAZ6</accession>
<gene>
    <name evidence="1" type="ORF">US86_C0015G0001</name>
</gene>
<proteinExistence type="predicted"/>
<organism evidence="1 2">
    <name type="scientific">Candidatus Daviesbacteria bacterium GW2011_GWA2_38_24</name>
    <dbReference type="NCBI Taxonomy" id="1618422"/>
    <lineage>
        <taxon>Bacteria</taxon>
        <taxon>Candidatus Daviesiibacteriota</taxon>
    </lineage>
</organism>
<dbReference type="EMBL" id="LBUP01000015">
    <property type="protein sequence ID" value="KKQ64838.1"/>
    <property type="molecule type" value="Genomic_DNA"/>
</dbReference>
<comment type="caution">
    <text evidence="1">The sequence shown here is derived from an EMBL/GenBank/DDBJ whole genome shotgun (WGS) entry which is preliminary data.</text>
</comment>